<comment type="caution">
    <text evidence="2">The sequence shown here is derived from an EMBL/GenBank/DDBJ whole genome shotgun (WGS) entry which is preliminary data.</text>
</comment>
<keyword evidence="3" id="KW-1185">Reference proteome</keyword>
<dbReference type="Proteomes" id="UP000309138">
    <property type="component" value="Unassembled WGS sequence"/>
</dbReference>
<dbReference type="AlphaFoldDB" id="A0A4U1L3J4"/>
<evidence type="ECO:0000313" key="3">
    <source>
        <dbReference type="Proteomes" id="UP000309138"/>
    </source>
</evidence>
<evidence type="ECO:0000313" key="2">
    <source>
        <dbReference type="EMBL" id="TKD51449.1"/>
    </source>
</evidence>
<sequence length="579" mass="62907">MTRDDDSFRVRPGKPRSRGSGKLRAQSLAAQVRRAAARAGFARRSPRGGCGTGWLGRGRAAALTGRRPSASRRVVIKARIVRHHGARFRAAPLARHIAYLERDGVTRDGRDASLFDARSDQADGNAFATRCGDDRHHFRFIVSPEDGAELADLRAFTRELMDDAARDLGTRLDWLAADHWNTDNPRVHVLVRGVAADGADLVIDRGYIAHGLRDRAEARATLELGPRSAREIDQSLAREVEAERWTSLDRGLVARADHDGAVDLRHQGVAAPGRRDLLLTGRAQTLERLGLATPAGPARWILRPALEQTLRELGDRGDIIRTIHRAMRDAGHAIQESGLAIHGSHASEPVVGRLVARGLHDELAGTAYAIVDGIDGRHHHLRFADLELTGDASPGAIVELRRWRDARGADRSVLAVRSDLPLDRQVRARGATWLDRQLLGGPSGLADQGFGGEVRDAIAARKEHLIGQGLATRRAGRIVLAPNLIETLRSADLREAAARIAERTGLVAHEAQPGSRIAGTYRERVTLASGRFAMIDDGLGFQLVPWRPALDRQLGSTVAGTLTPGGMDWTIGRSRGLGI</sequence>
<accession>A0A4U1L3J4</accession>
<protein>
    <submittedName>
        <fullName evidence="2">DUF3363 domain-containing protein</fullName>
    </submittedName>
</protein>
<feature type="compositionally biased region" description="Basic residues" evidence="1">
    <location>
        <begin position="11"/>
        <end position="21"/>
    </location>
</feature>
<proteinExistence type="predicted"/>
<name>A0A4U1L3J4_9SPHN</name>
<dbReference type="EMBL" id="SWKR01000002">
    <property type="protein sequence ID" value="TKD51449.1"/>
    <property type="molecule type" value="Genomic_DNA"/>
</dbReference>
<dbReference type="OrthoDB" id="9809969at2"/>
<evidence type="ECO:0000256" key="1">
    <source>
        <dbReference type="SAM" id="MobiDB-lite"/>
    </source>
</evidence>
<dbReference type="RefSeq" id="WP_136943392.1">
    <property type="nucleotide sequence ID" value="NZ_SWKR01000002.1"/>
</dbReference>
<dbReference type="Pfam" id="PF11843">
    <property type="entry name" value="DUF3363"/>
    <property type="match status" value="1"/>
</dbReference>
<reference evidence="2 3" key="1">
    <citation type="submission" date="2019-04" db="EMBL/GenBank/DDBJ databases">
        <authorList>
            <person name="Yang Y."/>
            <person name="Wei D."/>
        </authorList>
    </citation>
    <scope>NUCLEOTIDE SEQUENCE [LARGE SCALE GENOMIC DNA]</scope>
    <source>
        <strain evidence="2 3">L-1-4w-11</strain>
    </source>
</reference>
<dbReference type="InterPro" id="IPR021795">
    <property type="entry name" value="DUF3363"/>
</dbReference>
<feature type="region of interest" description="Disordered" evidence="1">
    <location>
        <begin position="1"/>
        <end position="26"/>
    </location>
</feature>
<organism evidence="2 3">
    <name type="scientific">Sphingomonas baiyangensis</name>
    <dbReference type="NCBI Taxonomy" id="2572576"/>
    <lineage>
        <taxon>Bacteria</taxon>
        <taxon>Pseudomonadati</taxon>
        <taxon>Pseudomonadota</taxon>
        <taxon>Alphaproteobacteria</taxon>
        <taxon>Sphingomonadales</taxon>
        <taxon>Sphingomonadaceae</taxon>
        <taxon>Sphingomonas</taxon>
    </lineage>
</organism>
<gene>
    <name evidence="2" type="ORF">FBR43_12330</name>
</gene>